<reference evidence="13" key="1">
    <citation type="submission" date="2017-10" db="EMBL/GenBank/DDBJ databases">
        <title>Transcriptome Assembly of Sugarcane Aphid Adults.</title>
        <authorList>
            <person name="Scully E.D."/>
            <person name="Palmer N.A."/>
            <person name="Geib S.M."/>
            <person name="Sarath G."/>
            <person name="Sattler S.E."/>
        </authorList>
    </citation>
    <scope>NUCLEOTIDE SEQUENCE</scope>
    <source>
        <tissue evidence="13">Whole body</tissue>
    </source>
</reference>
<dbReference type="PANTHER" id="PTHR11011:SF60">
    <property type="entry name" value="FATTY ACYL-COA REDUCTASE-RELATED"/>
    <property type="match status" value="1"/>
</dbReference>
<gene>
    <name evidence="13" type="primary">far1_5</name>
</gene>
<evidence type="ECO:0000256" key="3">
    <source>
        <dbReference type="ARBA" id="ARBA00022516"/>
    </source>
</evidence>
<dbReference type="PANTHER" id="PTHR11011">
    <property type="entry name" value="MALE STERILITY PROTEIN 2-RELATED"/>
    <property type="match status" value="1"/>
</dbReference>
<dbReference type="Pfam" id="PF03015">
    <property type="entry name" value="Sterile"/>
    <property type="match status" value="1"/>
</dbReference>
<feature type="transmembrane region" description="Helical" evidence="10">
    <location>
        <begin position="475"/>
        <end position="495"/>
    </location>
</feature>
<dbReference type="Gene3D" id="3.40.50.720">
    <property type="entry name" value="NAD(P)-binding Rossmann-like Domain"/>
    <property type="match status" value="1"/>
</dbReference>
<evidence type="ECO:0000259" key="12">
    <source>
        <dbReference type="Pfam" id="PF07993"/>
    </source>
</evidence>
<dbReference type="InterPro" id="IPR036291">
    <property type="entry name" value="NAD(P)-bd_dom_sf"/>
</dbReference>
<dbReference type="GO" id="GO:0080019">
    <property type="term" value="F:alcohol-forming very long-chain fatty acyl-CoA reductase activity"/>
    <property type="evidence" value="ECO:0007669"/>
    <property type="project" value="InterPro"/>
</dbReference>
<dbReference type="EMBL" id="GFXV01001900">
    <property type="protein sequence ID" value="MBW13705.1"/>
    <property type="molecule type" value="Transcribed_RNA"/>
</dbReference>
<keyword evidence="7 10" id="KW-0443">Lipid metabolism</keyword>
<dbReference type="GO" id="GO:0035336">
    <property type="term" value="P:long-chain fatty-acyl-CoA metabolic process"/>
    <property type="evidence" value="ECO:0007669"/>
    <property type="project" value="TreeGrafter"/>
</dbReference>
<evidence type="ECO:0000313" key="13">
    <source>
        <dbReference type="EMBL" id="MBW13705.1"/>
    </source>
</evidence>
<dbReference type="OrthoDB" id="6584876at2759"/>
<feature type="transmembrane region" description="Helical" evidence="10">
    <location>
        <begin position="357"/>
        <end position="382"/>
    </location>
</feature>
<dbReference type="Pfam" id="PF07993">
    <property type="entry name" value="NAD_binding_4"/>
    <property type="match status" value="1"/>
</dbReference>
<feature type="domain" description="Thioester reductase (TE)" evidence="12">
    <location>
        <begin position="22"/>
        <end position="291"/>
    </location>
</feature>
<accession>A0A2H8THW4</accession>
<feature type="domain" description="Fatty acyl-CoA reductase C-terminal" evidence="11">
    <location>
        <begin position="366"/>
        <end position="458"/>
    </location>
</feature>
<protein>
    <recommendedName>
        <fullName evidence="10">Fatty acyl-CoA reductase</fullName>
        <ecNumber evidence="10">1.2.1.84</ecNumber>
    </recommendedName>
</protein>
<evidence type="ECO:0000256" key="10">
    <source>
        <dbReference type="RuleBase" id="RU363097"/>
    </source>
</evidence>
<organism evidence="13">
    <name type="scientific">Melanaphis sacchari</name>
    <dbReference type="NCBI Taxonomy" id="742174"/>
    <lineage>
        <taxon>Eukaryota</taxon>
        <taxon>Metazoa</taxon>
        <taxon>Ecdysozoa</taxon>
        <taxon>Arthropoda</taxon>
        <taxon>Hexapoda</taxon>
        <taxon>Insecta</taxon>
        <taxon>Pterygota</taxon>
        <taxon>Neoptera</taxon>
        <taxon>Paraneoptera</taxon>
        <taxon>Hemiptera</taxon>
        <taxon>Sternorrhyncha</taxon>
        <taxon>Aphidomorpha</taxon>
        <taxon>Aphidoidea</taxon>
        <taxon>Aphididae</taxon>
        <taxon>Aphidini</taxon>
        <taxon>Melanaphis</taxon>
    </lineage>
</organism>
<keyword evidence="3 10" id="KW-0444">Lipid biosynthesis</keyword>
<keyword evidence="4 10" id="KW-0812">Transmembrane</keyword>
<dbReference type="InterPro" id="IPR013120">
    <property type="entry name" value="FAR_NAD-bd"/>
</dbReference>
<dbReference type="CDD" id="cd05236">
    <property type="entry name" value="FAR-N_SDR_e"/>
    <property type="match status" value="1"/>
</dbReference>
<comment type="catalytic activity">
    <reaction evidence="9 10">
        <text>a long-chain fatty acyl-CoA + 2 NADPH + 2 H(+) = a long-chain primary fatty alcohol + 2 NADP(+) + CoA</text>
        <dbReference type="Rhea" id="RHEA:52716"/>
        <dbReference type="ChEBI" id="CHEBI:15378"/>
        <dbReference type="ChEBI" id="CHEBI:57287"/>
        <dbReference type="ChEBI" id="CHEBI:57783"/>
        <dbReference type="ChEBI" id="CHEBI:58349"/>
        <dbReference type="ChEBI" id="CHEBI:77396"/>
        <dbReference type="ChEBI" id="CHEBI:83139"/>
        <dbReference type="EC" id="1.2.1.84"/>
    </reaction>
</comment>
<keyword evidence="10" id="KW-0560">Oxidoreductase</keyword>
<dbReference type="FunFam" id="3.40.50.720:FF:000143">
    <property type="entry name" value="Fatty acyl-CoA reductase"/>
    <property type="match status" value="1"/>
</dbReference>
<evidence type="ECO:0000256" key="2">
    <source>
        <dbReference type="ARBA" id="ARBA00005928"/>
    </source>
</evidence>
<sequence length="502" mass="57436">MTSGDKSISEIQQFFKGTNVFITGATGFIGHVLVEKILRTCLVNKVYLLIRSKKNKDPQTRLREMFSSTLFMRLWEEQPDFIEKVLLITGDCVEPNLGLSAADEEFMVANMDIVIHCAATINLNGPLKHTSFINVRSTKDLLLIARRMHRLKSFVYVSTAFSNPNQPIIEEKIYNCHIQGDALINMVENMSDSLINSITPECLGSWPDTYTLSKCVAENLVKQYGQNMPICITRPCIVLFTDKEPISGWANTMKSVTGLSIGLGLGAIHLLAADPKVKAVLMPADYVANMIITAAHHASKTRSKSIIPVFNHVSNNMAPPLTYGLCTKYLLDNLFEYKLFSEKELWKPNVILTKSKVLFTILFFIYHYLPAFIIDCCLWIAGKKMRAIKIYKKVEVMMNEMRYFGTVDFKFDDSHFKALISSQSDKDKQLFYLDMTNMNWNRYFLSSIYGIKKYILKDSEDLTIGQKRHKKVMMAYYMLSTIIYGCLLYLLYLLFKMVFLVN</sequence>
<dbReference type="CDD" id="cd09071">
    <property type="entry name" value="FAR_C"/>
    <property type="match status" value="1"/>
</dbReference>
<evidence type="ECO:0000256" key="8">
    <source>
        <dbReference type="ARBA" id="ARBA00023136"/>
    </source>
</evidence>
<evidence type="ECO:0000256" key="9">
    <source>
        <dbReference type="ARBA" id="ARBA00052530"/>
    </source>
</evidence>
<evidence type="ECO:0000256" key="6">
    <source>
        <dbReference type="ARBA" id="ARBA00022989"/>
    </source>
</evidence>
<keyword evidence="8 10" id="KW-0472">Membrane</keyword>
<comment type="subcellular location">
    <subcellularLocation>
        <location evidence="1">Membrane</location>
        <topology evidence="1">Multi-pass membrane protein</topology>
    </subcellularLocation>
</comment>
<dbReference type="InterPro" id="IPR026055">
    <property type="entry name" value="FAR"/>
</dbReference>
<keyword evidence="6 10" id="KW-1133">Transmembrane helix</keyword>
<evidence type="ECO:0000256" key="1">
    <source>
        <dbReference type="ARBA" id="ARBA00004141"/>
    </source>
</evidence>
<dbReference type="InterPro" id="IPR033640">
    <property type="entry name" value="FAR_C"/>
</dbReference>
<evidence type="ECO:0000256" key="7">
    <source>
        <dbReference type="ARBA" id="ARBA00023098"/>
    </source>
</evidence>
<evidence type="ECO:0000256" key="5">
    <source>
        <dbReference type="ARBA" id="ARBA00022857"/>
    </source>
</evidence>
<name>A0A2H8THW4_9HEMI</name>
<dbReference type="SUPFAM" id="SSF51735">
    <property type="entry name" value="NAD(P)-binding Rossmann-fold domains"/>
    <property type="match status" value="1"/>
</dbReference>
<comment type="function">
    <text evidence="10">Catalyzes the reduction of fatty acyl-CoA to fatty alcohols.</text>
</comment>
<evidence type="ECO:0000259" key="11">
    <source>
        <dbReference type="Pfam" id="PF03015"/>
    </source>
</evidence>
<keyword evidence="5 10" id="KW-0521">NADP</keyword>
<dbReference type="GO" id="GO:0016020">
    <property type="term" value="C:membrane"/>
    <property type="evidence" value="ECO:0007669"/>
    <property type="project" value="UniProtKB-SubCell"/>
</dbReference>
<proteinExistence type="inferred from homology"/>
<dbReference type="GO" id="GO:0005777">
    <property type="term" value="C:peroxisome"/>
    <property type="evidence" value="ECO:0007669"/>
    <property type="project" value="TreeGrafter"/>
</dbReference>
<evidence type="ECO:0000256" key="4">
    <source>
        <dbReference type="ARBA" id="ARBA00022692"/>
    </source>
</evidence>
<comment type="similarity">
    <text evidence="2 10">Belongs to the fatty acyl-CoA reductase family.</text>
</comment>
<dbReference type="AlphaFoldDB" id="A0A2H8THW4"/>
<dbReference type="GO" id="GO:0102965">
    <property type="term" value="F:alcohol-forming long-chain fatty acyl-CoA reductase activity"/>
    <property type="evidence" value="ECO:0007669"/>
    <property type="project" value="UniProtKB-EC"/>
</dbReference>
<dbReference type="EC" id="1.2.1.84" evidence="10"/>